<comment type="caution">
    <text evidence="4">The sequence shown here is derived from an EMBL/GenBank/DDBJ whole genome shotgun (WGS) entry which is preliminary data.</text>
</comment>
<dbReference type="PANTHER" id="PTHR23024">
    <property type="entry name" value="ARYLACETAMIDE DEACETYLASE"/>
    <property type="match status" value="1"/>
</dbReference>
<keyword evidence="2" id="KW-0732">Signal</keyword>
<evidence type="ECO:0000313" key="4">
    <source>
        <dbReference type="EMBL" id="KAG8057018.1"/>
    </source>
</evidence>
<dbReference type="EMBL" id="JAAALK010000287">
    <property type="protein sequence ID" value="KAG8057018.1"/>
    <property type="molecule type" value="Genomic_DNA"/>
</dbReference>
<dbReference type="Proteomes" id="UP000729402">
    <property type="component" value="Unassembled WGS sequence"/>
</dbReference>
<feature type="signal peptide" evidence="2">
    <location>
        <begin position="1"/>
        <end position="17"/>
    </location>
</feature>
<accession>A0A8J5VR17</accession>
<dbReference type="PANTHER" id="PTHR23024:SF358">
    <property type="entry name" value="OS09G0460300 PROTEIN"/>
    <property type="match status" value="1"/>
</dbReference>
<feature type="active site" evidence="1">
    <location>
        <position position="187"/>
    </location>
</feature>
<dbReference type="Pfam" id="PF07859">
    <property type="entry name" value="Abhydrolase_3"/>
    <property type="match status" value="1"/>
</dbReference>
<dbReference type="InterPro" id="IPR050466">
    <property type="entry name" value="Carboxylest/Gibb_receptor"/>
</dbReference>
<dbReference type="PROSITE" id="PS01174">
    <property type="entry name" value="LIPASE_GDXG_SER"/>
    <property type="match status" value="1"/>
</dbReference>
<organism evidence="4 5">
    <name type="scientific">Zizania palustris</name>
    <name type="common">Northern wild rice</name>
    <dbReference type="NCBI Taxonomy" id="103762"/>
    <lineage>
        <taxon>Eukaryota</taxon>
        <taxon>Viridiplantae</taxon>
        <taxon>Streptophyta</taxon>
        <taxon>Embryophyta</taxon>
        <taxon>Tracheophyta</taxon>
        <taxon>Spermatophyta</taxon>
        <taxon>Magnoliopsida</taxon>
        <taxon>Liliopsida</taxon>
        <taxon>Poales</taxon>
        <taxon>Poaceae</taxon>
        <taxon>BOP clade</taxon>
        <taxon>Oryzoideae</taxon>
        <taxon>Oryzeae</taxon>
        <taxon>Zizaniinae</taxon>
        <taxon>Zizania</taxon>
    </lineage>
</organism>
<feature type="domain" description="Alpha/beta hydrolase fold-3" evidence="3">
    <location>
        <begin position="104"/>
        <end position="316"/>
    </location>
</feature>
<feature type="chain" id="PRO_5035274392" description="Alpha/beta hydrolase fold-3 domain-containing protein" evidence="2">
    <location>
        <begin position="18"/>
        <end position="342"/>
    </location>
</feature>
<evidence type="ECO:0000256" key="1">
    <source>
        <dbReference type="PROSITE-ProRule" id="PRU10038"/>
    </source>
</evidence>
<reference evidence="4" key="2">
    <citation type="submission" date="2021-02" db="EMBL/GenBank/DDBJ databases">
        <authorList>
            <person name="Kimball J.A."/>
            <person name="Haas M.W."/>
            <person name="Macchietto M."/>
            <person name="Kono T."/>
            <person name="Duquette J."/>
            <person name="Shao M."/>
        </authorList>
    </citation>
    <scope>NUCLEOTIDE SEQUENCE</scope>
    <source>
        <tissue evidence="4">Fresh leaf tissue</tissue>
    </source>
</reference>
<evidence type="ECO:0000313" key="5">
    <source>
        <dbReference type="Proteomes" id="UP000729402"/>
    </source>
</evidence>
<dbReference type="OrthoDB" id="408631at2759"/>
<evidence type="ECO:0000256" key="2">
    <source>
        <dbReference type="SAM" id="SignalP"/>
    </source>
</evidence>
<dbReference type="AlphaFoldDB" id="A0A8J5VR17"/>
<proteinExistence type="predicted"/>
<dbReference type="InterPro" id="IPR033140">
    <property type="entry name" value="Lipase_GDXG_put_SER_AS"/>
</dbReference>
<keyword evidence="5" id="KW-1185">Reference proteome</keyword>
<gene>
    <name evidence="4" type="ORF">GUJ93_ZPchr0002g25081</name>
</gene>
<protein>
    <recommendedName>
        <fullName evidence="3">Alpha/beta hydrolase fold-3 domain-containing protein</fullName>
    </recommendedName>
</protein>
<dbReference type="GO" id="GO:0016787">
    <property type="term" value="F:hydrolase activity"/>
    <property type="evidence" value="ECO:0007669"/>
    <property type="project" value="InterPro"/>
</dbReference>
<sequence>MLSLISIYILAFQLSHPFNPGQSTNFAMATEPESDVVVFEAPAHFRIYKSGKIERLQRHPVLPAGVDETTGVASKDVVLDADTGLSVRLYRPKIQDPSEKLPVLVYFHGGGFLIESADSSTYHNYVNALAAAAGVVAVSVDYRLAPEHPLPAAYDDSWAALLWAASVQDGWLTEHGDVSRLFLAGDSAGANIVHDMLMRAASNGGPRIEGAILLHPWFSGSTAIEGEPPVAAAITALMWSVACPGAVDGTDDPRMNPMAPGAPALEKLACERLLVSAGKKDGLAARDRAYYDAVTASSWRGTVDWLESEGEEHVFFLTKPDCDKAKELMDRVVAFISAGAAA</sequence>
<reference evidence="4" key="1">
    <citation type="journal article" date="2021" name="bioRxiv">
        <title>Whole Genome Assembly and Annotation of Northern Wild Rice, Zizania palustris L., Supports a Whole Genome Duplication in the Zizania Genus.</title>
        <authorList>
            <person name="Haas M."/>
            <person name="Kono T."/>
            <person name="Macchietto M."/>
            <person name="Millas R."/>
            <person name="McGilp L."/>
            <person name="Shao M."/>
            <person name="Duquette J."/>
            <person name="Hirsch C.N."/>
            <person name="Kimball J."/>
        </authorList>
    </citation>
    <scope>NUCLEOTIDE SEQUENCE</scope>
    <source>
        <tissue evidence="4">Fresh leaf tissue</tissue>
    </source>
</reference>
<name>A0A8J5VR17_ZIZPA</name>
<dbReference type="InterPro" id="IPR013094">
    <property type="entry name" value="AB_hydrolase_3"/>
</dbReference>
<evidence type="ECO:0000259" key="3">
    <source>
        <dbReference type="Pfam" id="PF07859"/>
    </source>
</evidence>